<organism evidence="1 2">
    <name type="scientific">Arthrobotrys conoides</name>
    <dbReference type="NCBI Taxonomy" id="74498"/>
    <lineage>
        <taxon>Eukaryota</taxon>
        <taxon>Fungi</taxon>
        <taxon>Dikarya</taxon>
        <taxon>Ascomycota</taxon>
        <taxon>Pezizomycotina</taxon>
        <taxon>Orbiliomycetes</taxon>
        <taxon>Orbiliales</taxon>
        <taxon>Orbiliaceae</taxon>
        <taxon>Arthrobotrys</taxon>
    </lineage>
</organism>
<evidence type="ECO:0000313" key="2">
    <source>
        <dbReference type="Proteomes" id="UP001307849"/>
    </source>
</evidence>
<reference evidence="1 2" key="1">
    <citation type="submission" date="2019-10" db="EMBL/GenBank/DDBJ databases">
        <authorList>
            <person name="Palmer J.M."/>
        </authorList>
    </citation>
    <scope>NUCLEOTIDE SEQUENCE [LARGE SCALE GENOMIC DNA]</scope>
    <source>
        <strain evidence="1 2">TWF506</strain>
    </source>
</reference>
<dbReference type="Proteomes" id="UP001307849">
    <property type="component" value="Unassembled WGS sequence"/>
</dbReference>
<comment type="caution">
    <text evidence="1">The sequence shown here is derived from an EMBL/GenBank/DDBJ whole genome shotgun (WGS) entry which is preliminary data.</text>
</comment>
<dbReference type="AlphaFoldDB" id="A0AAN8PBU8"/>
<protein>
    <submittedName>
        <fullName evidence="1">Uncharacterized protein</fullName>
    </submittedName>
</protein>
<evidence type="ECO:0000313" key="1">
    <source>
        <dbReference type="EMBL" id="KAK6508422.1"/>
    </source>
</evidence>
<sequence>MHFERTTAATQSVDTSSRSTALLELSVAQASSREQVPEKIFAISQPVSSYITAGVTSSVPPRHSAGLKLCLVVPTYKRRTILPQDQLVSERPKIRFDQMTPVLREMI</sequence>
<name>A0AAN8PBU8_9PEZI</name>
<proteinExistence type="predicted"/>
<dbReference type="EMBL" id="JAVHJM010000008">
    <property type="protein sequence ID" value="KAK6508422.1"/>
    <property type="molecule type" value="Genomic_DNA"/>
</dbReference>
<keyword evidence="2" id="KW-1185">Reference proteome</keyword>
<accession>A0AAN8PBU8</accession>
<gene>
    <name evidence="1" type="ORF">TWF506_010514</name>
</gene>